<dbReference type="SUPFAM" id="SSF52540">
    <property type="entry name" value="P-loop containing nucleoside triphosphate hydrolases"/>
    <property type="match status" value="1"/>
</dbReference>
<protein>
    <submittedName>
        <fullName evidence="1">Uncharacterized protein</fullName>
    </submittedName>
</protein>
<sequence length="166" mass="18947">MIIKMVTHDHDVKFQLHDKTVLEGHMGSGKTVQLEKIALKLHAEGTAFVLITTFHDAGTFLENPMRRPLQSSRDFEAMFIENKCDDALIVQSYCEEVSEKVLEQIEVILDKGAVLMIDETSYVLENEAIRTIFHTTLKKDHQGVIITCQSIDDLERYLENENKGIL</sequence>
<dbReference type="EMBL" id="CP042966">
    <property type="protein sequence ID" value="QEH06513.1"/>
    <property type="molecule type" value="Genomic_DNA"/>
</dbReference>
<gene>
    <name evidence="1" type="ORF">SMN_1748</name>
</gene>
<proteinExistence type="predicted"/>
<dbReference type="Proteomes" id="UP000323483">
    <property type="component" value="Chromosome"/>
</dbReference>
<organism evidence="1 2">
    <name type="scientific">Sulfurospirillum multivorans</name>
    <name type="common">Dehalospirillum multivorans</name>
    <dbReference type="NCBI Taxonomy" id="66821"/>
    <lineage>
        <taxon>Bacteria</taxon>
        <taxon>Pseudomonadati</taxon>
        <taxon>Campylobacterota</taxon>
        <taxon>Epsilonproteobacteria</taxon>
        <taxon>Campylobacterales</taxon>
        <taxon>Sulfurospirillaceae</taxon>
        <taxon>Sulfurospirillum</taxon>
    </lineage>
</organism>
<name>A0ABX5Z1S2_SULMU</name>
<evidence type="ECO:0000313" key="2">
    <source>
        <dbReference type="Proteomes" id="UP000323483"/>
    </source>
</evidence>
<keyword evidence="2" id="KW-1185">Reference proteome</keyword>
<reference evidence="1" key="1">
    <citation type="submission" date="2019-08" db="EMBL/GenBank/DDBJ databases">
        <title>Organohalide respiration in Sulfurospirillum species is regulated by a two-component system as unraveled by comparative genomics, and transcriptomics, and regulator binding studies.</title>
        <authorList>
            <person name="Goris T."/>
            <person name="Esken J."/>
            <person name="Gadkari J."/>
            <person name="Bischler T."/>
            <person name="Foerstner K."/>
            <person name="Sharma C.M."/>
            <person name="Diekert G."/>
            <person name="Schubert T."/>
        </authorList>
    </citation>
    <scope>NUCLEOTIDE SEQUENCE [LARGE SCALE GENOMIC DNA]</scope>
    <source>
        <strain evidence="1">N</strain>
    </source>
</reference>
<evidence type="ECO:0000313" key="1">
    <source>
        <dbReference type="EMBL" id="QEH06513.1"/>
    </source>
</evidence>
<dbReference type="Gene3D" id="3.40.50.300">
    <property type="entry name" value="P-loop containing nucleotide triphosphate hydrolases"/>
    <property type="match status" value="1"/>
</dbReference>
<dbReference type="RefSeq" id="WP_025344893.1">
    <property type="nucleotide sequence ID" value="NZ_CP042966.1"/>
</dbReference>
<dbReference type="InterPro" id="IPR027417">
    <property type="entry name" value="P-loop_NTPase"/>
</dbReference>
<accession>A0ABX5Z1S2</accession>